<organism evidence="2 3">
    <name type="scientific">Paractinoplanes globisporus</name>
    <dbReference type="NCBI Taxonomy" id="113565"/>
    <lineage>
        <taxon>Bacteria</taxon>
        <taxon>Bacillati</taxon>
        <taxon>Actinomycetota</taxon>
        <taxon>Actinomycetes</taxon>
        <taxon>Micromonosporales</taxon>
        <taxon>Micromonosporaceae</taxon>
        <taxon>Paractinoplanes</taxon>
    </lineage>
</organism>
<proteinExistence type="predicted"/>
<dbReference type="Pfam" id="PF01636">
    <property type="entry name" value="APH"/>
    <property type="match status" value="1"/>
</dbReference>
<evidence type="ECO:0000259" key="1">
    <source>
        <dbReference type="Pfam" id="PF01636"/>
    </source>
</evidence>
<protein>
    <submittedName>
        <fullName evidence="2">Aminoglycoside phosphotransferase family protein</fullName>
        <ecNumber evidence="2">2.7.1.-</ecNumber>
    </submittedName>
</protein>
<dbReference type="Proteomes" id="UP001602245">
    <property type="component" value="Unassembled WGS sequence"/>
</dbReference>
<dbReference type="RefSeq" id="WP_157296284.1">
    <property type="nucleotide sequence ID" value="NZ_JBIAZU010000005.1"/>
</dbReference>
<sequence>MAGDDVFGDLAEFELDGPLSRTDKAVTAAGWWRGREAIAKRLTSGERHWRKRFAHEVDAYRVFVACPPDWRVPELFHAGETVLVIERLPGSPPHTERYPLALPEPIVTGLLDALATFAAWRPPSGPLARQATDWAARVRRYVADGDLPAVDQDDLLAAIARAPASFGHGDPLASNALVAADGRLTFIDFEFAGLYPVAADLALLGIWLSRHDPPAEQRCADAARAAGHLAAYRAMRVLWLAREQRLYRDRIADTDNHSAWVAAQLAEATATFRANAHRA</sequence>
<gene>
    <name evidence="2" type="ORF">ACFY35_30590</name>
</gene>
<feature type="domain" description="Aminoglycoside phosphotransferase" evidence="1">
    <location>
        <begin position="31"/>
        <end position="236"/>
    </location>
</feature>
<accession>A0ABW6WKI6</accession>
<keyword evidence="3" id="KW-1185">Reference proteome</keyword>
<dbReference type="InterPro" id="IPR002575">
    <property type="entry name" value="Aminoglycoside_PTrfase"/>
</dbReference>
<reference evidence="2 3" key="1">
    <citation type="submission" date="2024-10" db="EMBL/GenBank/DDBJ databases">
        <title>The Natural Products Discovery Center: Release of the First 8490 Sequenced Strains for Exploring Actinobacteria Biosynthetic Diversity.</title>
        <authorList>
            <person name="Kalkreuter E."/>
            <person name="Kautsar S.A."/>
            <person name="Yang D."/>
            <person name="Bader C.D."/>
            <person name="Teijaro C.N."/>
            <person name="Fluegel L."/>
            <person name="Davis C.M."/>
            <person name="Simpson J.R."/>
            <person name="Lauterbach L."/>
            <person name="Steele A.D."/>
            <person name="Gui C."/>
            <person name="Meng S."/>
            <person name="Li G."/>
            <person name="Viehrig K."/>
            <person name="Ye F."/>
            <person name="Su P."/>
            <person name="Kiefer A.F."/>
            <person name="Nichols A."/>
            <person name="Cepeda A.J."/>
            <person name="Yan W."/>
            <person name="Fan B."/>
            <person name="Jiang Y."/>
            <person name="Adhikari A."/>
            <person name="Zheng C.-J."/>
            <person name="Schuster L."/>
            <person name="Cowan T.M."/>
            <person name="Smanski M.J."/>
            <person name="Chevrette M.G."/>
            <person name="De Carvalho L.P.S."/>
            <person name="Shen B."/>
        </authorList>
    </citation>
    <scope>NUCLEOTIDE SEQUENCE [LARGE SCALE GENOMIC DNA]</scope>
    <source>
        <strain evidence="2 3">NPDC000087</strain>
    </source>
</reference>
<dbReference type="GO" id="GO:0016740">
    <property type="term" value="F:transferase activity"/>
    <property type="evidence" value="ECO:0007669"/>
    <property type="project" value="UniProtKB-KW"/>
</dbReference>
<dbReference type="SUPFAM" id="SSF56112">
    <property type="entry name" value="Protein kinase-like (PK-like)"/>
    <property type="match status" value="1"/>
</dbReference>
<dbReference type="EMBL" id="JBIAZU010000005">
    <property type="protein sequence ID" value="MFF5293803.1"/>
    <property type="molecule type" value="Genomic_DNA"/>
</dbReference>
<evidence type="ECO:0000313" key="3">
    <source>
        <dbReference type="Proteomes" id="UP001602245"/>
    </source>
</evidence>
<comment type="caution">
    <text evidence="2">The sequence shown here is derived from an EMBL/GenBank/DDBJ whole genome shotgun (WGS) entry which is preliminary data.</text>
</comment>
<dbReference type="InterPro" id="IPR011009">
    <property type="entry name" value="Kinase-like_dom_sf"/>
</dbReference>
<evidence type="ECO:0000313" key="2">
    <source>
        <dbReference type="EMBL" id="MFF5293803.1"/>
    </source>
</evidence>
<keyword evidence="2" id="KW-0808">Transferase</keyword>
<dbReference type="Gene3D" id="3.90.1200.10">
    <property type="match status" value="1"/>
</dbReference>
<dbReference type="EC" id="2.7.1.-" evidence="2"/>
<name>A0ABW6WKI6_9ACTN</name>